<dbReference type="InterPro" id="IPR003439">
    <property type="entry name" value="ABC_transporter-like_ATP-bd"/>
</dbReference>
<dbReference type="Pfam" id="PF00005">
    <property type="entry name" value="ABC_tran"/>
    <property type="match status" value="1"/>
</dbReference>
<dbReference type="InterPro" id="IPR017871">
    <property type="entry name" value="ABC_transporter-like_CS"/>
</dbReference>
<evidence type="ECO:0000256" key="4">
    <source>
        <dbReference type="ARBA" id="ARBA00022475"/>
    </source>
</evidence>
<dbReference type="InterPro" id="IPR003593">
    <property type="entry name" value="AAA+_ATPase"/>
</dbReference>
<dbReference type="InterPro" id="IPR027417">
    <property type="entry name" value="P-loop_NTPase"/>
</dbReference>
<protein>
    <submittedName>
        <fullName evidence="9">Peptide/nickel transport system ATP-binding protein</fullName>
    </submittedName>
</protein>
<dbReference type="EMBL" id="JAUSQU010000001">
    <property type="protein sequence ID" value="MDP9842146.1"/>
    <property type="molecule type" value="Genomic_DNA"/>
</dbReference>
<sequence>MSLLDVTGLRVRSADGRELVSDVSFSIDAGTRLGLIGESGSGKSLTTLAIMGLLPAGMTVSGSIVLDVPGLPRTQIVGAAEGALNGLRGRAVTVVFQEPLTALDPLMRVGRQVAEPLGRRRGLRGSALRAAVLAALEEVRLTEPDRIARAYPHEISGGQRQRVAMAMALACEPALLIADEPTTALDVTVQAEVLALLDSLVSARGMALLFISHDLAVVSTVTDRVLVLKDGHAVEEGIVQDIVNAPRDPYTRSLVASARELDSALDRITR</sequence>
<keyword evidence="3" id="KW-0813">Transport</keyword>
<evidence type="ECO:0000256" key="7">
    <source>
        <dbReference type="ARBA" id="ARBA00023136"/>
    </source>
</evidence>
<dbReference type="PANTHER" id="PTHR43297:SF2">
    <property type="entry name" value="DIPEPTIDE TRANSPORT ATP-BINDING PROTEIN DPPD"/>
    <property type="match status" value="1"/>
</dbReference>
<keyword evidence="6 9" id="KW-0067">ATP-binding</keyword>
<comment type="similarity">
    <text evidence="2">Belongs to the ABC transporter superfamily.</text>
</comment>
<dbReference type="CDD" id="cd03257">
    <property type="entry name" value="ABC_NikE_OppD_transporters"/>
    <property type="match status" value="1"/>
</dbReference>
<comment type="caution">
    <text evidence="9">The sequence shown here is derived from an EMBL/GenBank/DDBJ whole genome shotgun (WGS) entry which is preliminary data.</text>
</comment>
<dbReference type="Proteomes" id="UP001225356">
    <property type="component" value="Unassembled WGS sequence"/>
</dbReference>
<keyword evidence="4" id="KW-1003">Cell membrane</keyword>
<evidence type="ECO:0000256" key="5">
    <source>
        <dbReference type="ARBA" id="ARBA00022741"/>
    </source>
</evidence>
<evidence type="ECO:0000313" key="9">
    <source>
        <dbReference type="EMBL" id="MDP9842146.1"/>
    </source>
</evidence>
<keyword evidence="5" id="KW-0547">Nucleotide-binding</keyword>
<dbReference type="GO" id="GO:0005524">
    <property type="term" value="F:ATP binding"/>
    <property type="evidence" value="ECO:0007669"/>
    <property type="project" value="UniProtKB-KW"/>
</dbReference>
<evidence type="ECO:0000313" key="10">
    <source>
        <dbReference type="Proteomes" id="UP001225356"/>
    </source>
</evidence>
<evidence type="ECO:0000256" key="6">
    <source>
        <dbReference type="ARBA" id="ARBA00022840"/>
    </source>
</evidence>
<evidence type="ECO:0000256" key="3">
    <source>
        <dbReference type="ARBA" id="ARBA00022448"/>
    </source>
</evidence>
<dbReference type="Gene3D" id="3.40.50.300">
    <property type="entry name" value="P-loop containing nucleotide triphosphate hydrolases"/>
    <property type="match status" value="1"/>
</dbReference>
<accession>A0ABT9Q5X1</accession>
<keyword evidence="7" id="KW-0472">Membrane</keyword>
<dbReference type="RefSeq" id="WP_307556057.1">
    <property type="nucleotide sequence ID" value="NZ_JAUSQU010000001.1"/>
</dbReference>
<feature type="domain" description="ABC transporter" evidence="8">
    <location>
        <begin position="1"/>
        <end position="255"/>
    </location>
</feature>
<dbReference type="PROSITE" id="PS50893">
    <property type="entry name" value="ABC_TRANSPORTER_2"/>
    <property type="match status" value="1"/>
</dbReference>
<dbReference type="SUPFAM" id="SSF52540">
    <property type="entry name" value="P-loop containing nucleoside triphosphate hydrolases"/>
    <property type="match status" value="1"/>
</dbReference>
<comment type="subcellular location">
    <subcellularLocation>
        <location evidence="1">Cell membrane</location>
        <topology evidence="1">Peripheral membrane protein</topology>
    </subcellularLocation>
</comment>
<dbReference type="PROSITE" id="PS00211">
    <property type="entry name" value="ABC_TRANSPORTER_1"/>
    <property type="match status" value="1"/>
</dbReference>
<gene>
    <name evidence="9" type="ORF">J2853_001357</name>
</gene>
<name>A0ABT9Q5X1_9ACTN</name>
<evidence type="ECO:0000259" key="8">
    <source>
        <dbReference type="PROSITE" id="PS50893"/>
    </source>
</evidence>
<evidence type="ECO:0000256" key="1">
    <source>
        <dbReference type="ARBA" id="ARBA00004202"/>
    </source>
</evidence>
<reference evidence="9 10" key="1">
    <citation type="submission" date="2023-07" db="EMBL/GenBank/DDBJ databases">
        <title>Sequencing the genomes of 1000 actinobacteria strains.</title>
        <authorList>
            <person name="Klenk H.-P."/>
        </authorList>
    </citation>
    <scope>NUCLEOTIDE SEQUENCE [LARGE SCALE GENOMIC DNA]</scope>
    <source>
        <strain evidence="9 10">DSM 46740</strain>
    </source>
</reference>
<proteinExistence type="inferred from homology"/>
<dbReference type="SMART" id="SM00382">
    <property type="entry name" value="AAA"/>
    <property type="match status" value="1"/>
</dbReference>
<evidence type="ECO:0000256" key="2">
    <source>
        <dbReference type="ARBA" id="ARBA00005417"/>
    </source>
</evidence>
<keyword evidence="10" id="KW-1185">Reference proteome</keyword>
<dbReference type="InterPro" id="IPR050388">
    <property type="entry name" value="ABC_Ni/Peptide_Import"/>
</dbReference>
<dbReference type="PANTHER" id="PTHR43297">
    <property type="entry name" value="OLIGOPEPTIDE TRANSPORT ATP-BINDING PROTEIN APPD"/>
    <property type="match status" value="1"/>
</dbReference>
<organism evidence="9 10">
    <name type="scientific">Streptosporangium lutulentum</name>
    <dbReference type="NCBI Taxonomy" id="1461250"/>
    <lineage>
        <taxon>Bacteria</taxon>
        <taxon>Bacillati</taxon>
        <taxon>Actinomycetota</taxon>
        <taxon>Actinomycetes</taxon>
        <taxon>Streptosporangiales</taxon>
        <taxon>Streptosporangiaceae</taxon>
        <taxon>Streptosporangium</taxon>
    </lineage>
</organism>